<dbReference type="GO" id="GO:0090522">
    <property type="term" value="P:vesicle tethering involved in exocytosis"/>
    <property type="evidence" value="ECO:0007669"/>
    <property type="project" value="UniProtKB-UniRule"/>
</dbReference>
<evidence type="ECO:0000259" key="6">
    <source>
        <dbReference type="Pfam" id="PF04048"/>
    </source>
</evidence>
<comment type="similarity">
    <text evidence="1 4">Belongs to the SEC8 family.</text>
</comment>
<feature type="domain" description="Exocyst complex component Sec8 N-terminal" evidence="6">
    <location>
        <begin position="52"/>
        <end position="150"/>
    </location>
</feature>
<keyword evidence="4" id="KW-0653">Protein transport</keyword>
<dbReference type="Pfam" id="PF04048">
    <property type="entry name" value="Sec8_N"/>
    <property type="match status" value="1"/>
</dbReference>
<reference evidence="7" key="2">
    <citation type="submission" date="2017-10" db="EMBL/GenBank/DDBJ databases">
        <title>Ladona fulva Genome sequencing and assembly.</title>
        <authorList>
            <person name="Murali S."/>
            <person name="Richards S."/>
            <person name="Bandaranaike D."/>
            <person name="Bellair M."/>
            <person name="Blankenburg K."/>
            <person name="Chao H."/>
            <person name="Dinh H."/>
            <person name="Doddapaneni H."/>
            <person name="Dugan-Rocha S."/>
            <person name="Elkadiri S."/>
            <person name="Gnanaolivu R."/>
            <person name="Hernandez B."/>
            <person name="Skinner E."/>
            <person name="Javaid M."/>
            <person name="Lee S."/>
            <person name="Li M."/>
            <person name="Ming W."/>
            <person name="Munidasa M."/>
            <person name="Muniz J."/>
            <person name="Nguyen L."/>
            <person name="Hughes D."/>
            <person name="Osuji N."/>
            <person name="Pu L.-L."/>
            <person name="Puazo M."/>
            <person name="Qu C."/>
            <person name="Quiroz J."/>
            <person name="Raj R."/>
            <person name="Weissenberger G."/>
            <person name="Xin Y."/>
            <person name="Zou X."/>
            <person name="Han Y."/>
            <person name="Worley K."/>
            <person name="Muzny D."/>
            <person name="Gibbs R."/>
        </authorList>
    </citation>
    <scope>NUCLEOTIDE SEQUENCE</scope>
    <source>
        <strain evidence="7">Sampled in the wild</strain>
    </source>
</reference>
<evidence type="ECO:0000256" key="5">
    <source>
        <dbReference type="SAM" id="Coils"/>
    </source>
</evidence>
<evidence type="ECO:0000256" key="4">
    <source>
        <dbReference type="RuleBase" id="RU367079"/>
    </source>
</evidence>
<evidence type="ECO:0000313" key="7">
    <source>
        <dbReference type="EMBL" id="KAG8226929.1"/>
    </source>
</evidence>
<dbReference type="GO" id="GO:0006904">
    <property type="term" value="P:vesicle docking involved in exocytosis"/>
    <property type="evidence" value="ECO:0007669"/>
    <property type="project" value="InterPro"/>
</dbReference>
<reference evidence="7" key="1">
    <citation type="submission" date="2013-04" db="EMBL/GenBank/DDBJ databases">
        <authorList>
            <person name="Qu J."/>
            <person name="Murali S.C."/>
            <person name="Bandaranaike D."/>
            <person name="Bellair M."/>
            <person name="Blankenburg K."/>
            <person name="Chao H."/>
            <person name="Dinh H."/>
            <person name="Doddapaneni H."/>
            <person name="Downs B."/>
            <person name="Dugan-Rocha S."/>
            <person name="Elkadiri S."/>
            <person name="Gnanaolivu R.D."/>
            <person name="Hernandez B."/>
            <person name="Javaid M."/>
            <person name="Jayaseelan J.C."/>
            <person name="Lee S."/>
            <person name="Li M."/>
            <person name="Ming W."/>
            <person name="Munidasa M."/>
            <person name="Muniz J."/>
            <person name="Nguyen L."/>
            <person name="Ongeri F."/>
            <person name="Osuji N."/>
            <person name="Pu L.-L."/>
            <person name="Puazo M."/>
            <person name="Qu C."/>
            <person name="Quiroz J."/>
            <person name="Raj R."/>
            <person name="Weissenberger G."/>
            <person name="Xin Y."/>
            <person name="Zou X."/>
            <person name="Han Y."/>
            <person name="Richards S."/>
            <person name="Worley K."/>
            <person name="Muzny D."/>
            <person name="Gibbs R."/>
        </authorList>
    </citation>
    <scope>NUCLEOTIDE SEQUENCE</scope>
    <source>
        <strain evidence="7">Sampled in the wild</strain>
    </source>
</reference>
<dbReference type="InterPro" id="IPR039682">
    <property type="entry name" value="Sec8/EXOC4"/>
</dbReference>
<dbReference type="InterPro" id="IPR007191">
    <property type="entry name" value="Sec8_exocyst_N"/>
</dbReference>
<keyword evidence="5" id="KW-0175">Coiled coil</keyword>
<comment type="caution">
    <text evidence="7">The sequence shown here is derived from an EMBL/GenBank/DDBJ whole genome shotgun (WGS) entry which is preliminary data.</text>
</comment>
<accession>A0A8K0K268</accession>
<dbReference type="GO" id="GO:0007268">
    <property type="term" value="P:chemical synaptic transmission"/>
    <property type="evidence" value="ECO:0007669"/>
    <property type="project" value="TreeGrafter"/>
</dbReference>
<keyword evidence="2 4" id="KW-0813">Transport</keyword>
<feature type="non-terminal residue" evidence="7">
    <location>
        <position position="193"/>
    </location>
</feature>
<evidence type="ECO:0000256" key="2">
    <source>
        <dbReference type="ARBA" id="ARBA00022448"/>
    </source>
</evidence>
<dbReference type="GO" id="GO:0006893">
    <property type="term" value="P:Golgi to plasma membrane transport"/>
    <property type="evidence" value="ECO:0007669"/>
    <property type="project" value="TreeGrafter"/>
</dbReference>
<protein>
    <recommendedName>
        <fullName evidence="4">Exocyst complex component Sec8</fullName>
    </recommendedName>
</protein>
<dbReference type="PANTHER" id="PTHR14146">
    <property type="entry name" value="EXOCYST COMPLEX COMPONENT 4"/>
    <property type="match status" value="1"/>
</dbReference>
<evidence type="ECO:0000256" key="3">
    <source>
        <dbReference type="ARBA" id="ARBA00022483"/>
    </source>
</evidence>
<gene>
    <name evidence="7" type="ORF">J437_LFUL004647</name>
</gene>
<name>A0A8K0K268_LADFU</name>
<dbReference type="GO" id="GO:0045202">
    <property type="term" value="C:synapse"/>
    <property type="evidence" value="ECO:0007669"/>
    <property type="project" value="TreeGrafter"/>
</dbReference>
<dbReference type="GO" id="GO:0032584">
    <property type="term" value="C:growth cone membrane"/>
    <property type="evidence" value="ECO:0007669"/>
    <property type="project" value="TreeGrafter"/>
</dbReference>
<dbReference type="GO" id="GO:0000145">
    <property type="term" value="C:exocyst"/>
    <property type="evidence" value="ECO:0007669"/>
    <property type="project" value="UniProtKB-UniRule"/>
</dbReference>
<dbReference type="OrthoDB" id="272977at2759"/>
<proteinExistence type="inferred from homology"/>
<keyword evidence="3 4" id="KW-0268">Exocytosis</keyword>
<keyword evidence="8" id="KW-1185">Reference proteome</keyword>
<comment type="function">
    <text evidence="4">Component of the exocyst complex involved in the docking of exocytic vesicles with fusion sites on the plasma membrane.</text>
</comment>
<dbReference type="EMBL" id="KZ308305">
    <property type="protein sequence ID" value="KAG8226929.1"/>
    <property type="molecule type" value="Genomic_DNA"/>
</dbReference>
<dbReference type="GO" id="GO:0006612">
    <property type="term" value="P:protein targeting to membrane"/>
    <property type="evidence" value="ECO:0007669"/>
    <property type="project" value="UniProtKB-UniRule"/>
</dbReference>
<evidence type="ECO:0000256" key="1">
    <source>
        <dbReference type="ARBA" id="ARBA00010470"/>
    </source>
</evidence>
<sequence length="193" mass="22218">MLKRIERMAVQCPPTKPPRSAKYPKETSGLLMSVIRTLSASESNEQRDREKAKLEKEYKKSDQRLDELISLHDEDLSQIMQLFGQLSNLVTTSRERVQAVKENLQACKTLLRCRRDELKKLWLEGVEHKHVLHLLEEIDKLRGVPNQLDKYIAKKHYLHATQLLVSAVSLGEGPLDGVEALRDVRAELNTKKE</sequence>
<dbReference type="GO" id="GO:0015031">
    <property type="term" value="P:protein transport"/>
    <property type="evidence" value="ECO:0007669"/>
    <property type="project" value="UniProtKB-KW"/>
</dbReference>
<feature type="coiled-coil region" evidence="5">
    <location>
        <begin position="44"/>
        <end position="71"/>
    </location>
</feature>
<organism evidence="7 8">
    <name type="scientific">Ladona fulva</name>
    <name type="common">Scarce chaser dragonfly</name>
    <name type="synonym">Libellula fulva</name>
    <dbReference type="NCBI Taxonomy" id="123851"/>
    <lineage>
        <taxon>Eukaryota</taxon>
        <taxon>Metazoa</taxon>
        <taxon>Ecdysozoa</taxon>
        <taxon>Arthropoda</taxon>
        <taxon>Hexapoda</taxon>
        <taxon>Insecta</taxon>
        <taxon>Pterygota</taxon>
        <taxon>Palaeoptera</taxon>
        <taxon>Odonata</taxon>
        <taxon>Epiprocta</taxon>
        <taxon>Anisoptera</taxon>
        <taxon>Libelluloidea</taxon>
        <taxon>Libellulidae</taxon>
        <taxon>Ladona</taxon>
    </lineage>
</organism>
<dbReference type="PANTHER" id="PTHR14146:SF0">
    <property type="entry name" value="EXOCYST COMPLEX COMPONENT 4"/>
    <property type="match status" value="1"/>
</dbReference>
<dbReference type="AlphaFoldDB" id="A0A8K0K268"/>
<evidence type="ECO:0000313" key="8">
    <source>
        <dbReference type="Proteomes" id="UP000792457"/>
    </source>
</evidence>
<dbReference type="Proteomes" id="UP000792457">
    <property type="component" value="Unassembled WGS sequence"/>
</dbReference>